<dbReference type="SUPFAM" id="SSF53098">
    <property type="entry name" value="Ribonuclease H-like"/>
    <property type="match status" value="1"/>
</dbReference>
<dbReference type="InterPro" id="IPR012337">
    <property type="entry name" value="RNaseH-like_sf"/>
</dbReference>
<dbReference type="Proteomes" id="UP001652660">
    <property type="component" value="Chromosome 4c"/>
</dbReference>
<evidence type="ECO:0000313" key="2">
    <source>
        <dbReference type="RefSeq" id="XP_071900960.1"/>
    </source>
</evidence>
<dbReference type="CDD" id="cd06222">
    <property type="entry name" value="RNase_H_like"/>
    <property type="match status" value="1"/>
</dbReference>
<proteinExistence type="predicted"/>
<keyword evidence="1" id="KW-1185">Reference proteome</keyword>
<dbReference type="PANTHER" id="PTHR47723">
    <property type="entry name" value="OS05G0353850 PROTEIN"/>
    <property type="match status" value="1"/>
</dbReference>
<dbReference type="PANTHER" id="PTHR47723:SF19">
    <property type="entry name" value="POLYNUCLEOTIDYL TRANSFERASE, RIBONUCLEASE H-LIKE SUPERFAMILY PROTEIN"/>
    <property type="match status" value="1"/>
</dbReference>
<dbReference type="RefSeq" id="XP_071900960.1">
    <property type="nucleotide sequence ID" value="XM_072044859.1"/>
</dbReference>
<accession>A0ABM4U0Z4</accession>
<organism evidence="1 2">
    <name type="scientific">Coffea arabica</name>
    <name type="common">Arabian coffee</name>
    <dbReference type="NCBI Taxonomy" id="13443"/>
    <lineage>
        <taxon>Eukaryota</taxon>
        <taxon>Viridiplantae</taxon>
        <taxon>Streptophyta</taxon>
        <taxon>Embryophyta</taxon>
        <taxon>Tracheophyta</taxon>
        <taxon>Spermatophyta</taxon>
        <taxon>Magnoliopsida</taxon>
        <taxon>eudicotyledons</taxon>
        <taxon>Gunneridae</taxon>
        <taxon>Pentapetalae</taxon>
        <taxon>asterids</taxon>
        <taxon>lamiids</taxon>
        <taxon>Gentianales</taxon>
        <taxon>Rubiaceae</taxon>
        <taxon>Ixoroideae</taxon>
        <taxon>Gardenieae complex</taxon>
        <taxon>Bertiereae - Coffeeae clade</taxon>
        <taxon>Coffeeae</taxon>
        <taxon>Coffea</taxon>
    </lineage>
</organism>
<sequence length="385" mass="43486">MRVKYCRDLHPCQVQLIRCVLGTWRRMLNISRQVEFSLVWQVQDGGSCHFWYDNWLGSGALFLKATVNPVLSFKDFIVNGKWSSHLLSRVLPLDLLPSMPSKCFCCPNGATETVEHVFSEGQLAKAVWNCFASMCGLTQVGSSLRARVVAWWMSPLRAEKRRLLFTMIPSFICWHIWRARNGVAFKGTRMQSANICQAVISDITSGLENQFSIKLGWVSFPQLYDWSGQQGGGIRVELVRWRAKEMGCLTLNTDGCFKGNPRWSGNGRVLRDSLGRPIMAFSAFFGKSLSLHAEALALLTDFSCVWRRGSPMCRYNQIPREANRVADILANMGVSHQHQPCVIYEHIRTFPKLARGEVRLDRLGMSSVRRIKGASGTVMRGGETL</sequence>
<reference evidence="2" key="1">
    <citation type="submission" date="2025-08" db="UniProtKB">
        <authorList>
            <consortium name="RefSeq"/>
        </authorList>
    </citation>
    <scope>IDENTIFICATION</scope>
    <source>
        <tissue evidence="2">Leaves</tissue>
    </source>
</reference>
<dbReference type="InterPro" id="IPR044730">
    <property type="entry name" value="RNase_H-like_dom_plant"/>
</dbReference>
<evidence type="ECO:0000313" key="1">
    <source>
        <dbReference type="Proteomes" id="UP001652660"/>
    </source>
</evidence>
<protein>
    <recommendedName>
        <fullName evidence="3">RNase H type-1 domain-containing protein</fullName>
    </recommendedName>
</protein>
<evidence type="ECO:0008006" key="3">
    <source>
        <dbReference type="Google" id="ProtNLM"/>
    </source>
</evidence>
<gene>
    <name evidence="2" type="primary">LOC140004718</name>
</gene>
<dbReference type="GeneID" id="140004718"/>
<name>A0ABM4U0Z4_COFAR</name>
<dbReference type="InterPro" id="IPR053151">
    <property type="entry name" value="RNase_H-like"/>
</dbReference>